<dbReference type="EMBL" id="KL142482">
    <property type="protein sequence ID" value="KDR65190.1"/>
    <property type="molecule type" value="Genomic_DNA"/>
</dbReference>
<dbReference type="AlphaFoldDB" id="A0A067S2Y9"/>
<accession>A0A067S2Y9</accession>
<proteinExistence type="predicted"/>
<protein>
    <submittedName>
        <fullName evidence="1">Uncharacterized protein</fullName>
    </submittedName>
</protein>
<dbReference type="Proteomes" id="UP000027222">
    <property type="component" value="Unassembled WGS sequence"/>
</dbReference>
<gene>
    <name evidence="1" type="ORF">GALMADRAFT_148899</name>
</gene>
<sequence>MDQFYDMKATESKVERIAEIQVHKRKQLCYFNATDGIKDQVQVTPLEQNKIWKLIRSLSNEDAEEVVLRVQGVLSQKSLPPISQPFNIEPKQRHFMRQSVTLTGLGSTLFYQAIQNAQDIHQIFSRTFPQGALEDWNSALFEGHPAIDMNNRFFTLRKQAITDEILPFSNKVDPHGILAAAMGVDDQFVHTTENEVEYYELINDPDQEIKYQQINPIKFRCGDIVEAQLSFICIKMKNERYRMLTVLRAITILDTSSLREAAIARNRSKNQTVRQVSLKRKVGYATDEVVDARDQLSQMKLKD</sequence>
<dbReference type="OrthoDB" id="3269456at2759"/>
<organism evidence="1 2">
    <name type="scientific">Galerina marginata (strain CBS 339.88)</name>
    <dbReference type="NCBI Taxonomy" id="685588"/>
    <lineage>
        <taxon>Eukaryota</taxon>
        <taxon>Fungi</taxon>
        <taxon>Dikarya</taxon>
        <taxon>Basidiomycota</taxon>
        <taxon>Agaricomycotina</taxon>
        <taxon>Agaricomycetes</taxon>
        <taxon>Agaricomycetidae</taxon>
        <taxon>Agaricales</taxon>
        <taxon>Agaricineae</taxon>
        <taxon>Strophariaceae</taxon>
        <taxon>Galerina</taxon>
    </lineage>
</organism>
<name>A0A067S2Y9_GALM3</name>
<dbReference type="STRING" id="685588.A0A067S2Y9"/>
<keyword evidence="2" id="KW-1185">Reference proteome</keyword>
<dbReference type="HOGENOM" id="CLU_067622_1_1_1"/>
<evidence type="ECO:0000313" key="1">
    <source>
        <dbReference type="EMBL" id="KDR65190.1"/>
    </source>
</evidence>
<evidence type="ECO:0000313" key="2">
    <source>
        <dbReference type="Proteomes" id="UP000027222"/>
    </source>
</evidence>
<reference evidence="2" key="1">
    <citation type="journal article" date="2014" name="Proc. Natl. Acad. Sci. U.S.A.">
        <title>Extensive sampling of basidiomycete genomes demonstrates inadequacy of the white-rot/brown-rot paradigm for wood decay fungi.</title>
        <authorList>
            <person name="Riley R."/>
            <person name="Salamov A.A."/>
            <person name="Brown D.W."/>
            <person name="Nagy L.G."/>
            <person name="Floudas D."/>
            <person name="Held B.W."/>
            <person name="Levasseur A."/>
            <person name="Lombard V."/>
            <person name="Morin E."/>
            <person name="Otillar R."/>
            <person name="Lindquist E.A."/>
            <person name="Sun H."/>
            <person name="LaButti K.M."/>
            <person name="Schmutz J."/>
            <person name="Jabbour D."/>
            <person name="Luo H."/>
            <person name="Baker S.E."/>
            <person name="Pisabarro A.G."/>
            <person name="Walton J.D."/>
            <person name="Blanchette R.A."/>
            <person name="Henrissat B."/>
            <person name="Martin F."/>
            <person name="Cullen D."/>
            <person name="Hibbett D.S."/>
            <person name="Grigoriev I.V."/>
        </authorList>
    </citation>
    <scope>NUCLEOTIDE SEQUENCE [LARGE SCALE GENOMIC DNA]</scope>
    <source>
        <strain evidence="2">CBS 339.88</strain>
    </source>
</reference>